<comment type="subcellular location">
    <subcellularLocation>
        <location evidence="1">Membrane</location>
        <topology evidence="1">Single-pass type I membrane protein</topology>
    </subcellularLocation>
</comment>
<evidence type="ECO:0000256" key="3">
    <source>
        <dbReference type="ARBA" id="ARBA00022473"/>
    </source>
</evidence>
<feature type="compositionally biased region" description="Basic and acidic residues" evidence="9">
    <location>
        <begin position="60"/>
        <end position="70"/>
    </location>
</feature>
<evidence type="ECO:0000256" key="4">
    <source>
        <dbReference type="ARBA" id="ARBA00023136"/>
    </source>
</evidence>
<feature type="domain" description="Ig-like" evidence="11">
    <location>
        <begin position="163"/>
        <end position="260"/>
    </location>
</feature>
<feature type="transmembrane region" description="Helical" evidence="10">
    <location>
        <begin position="21"/>
        <end position="38"/>
    </location>
</feature>
<evidence type="ECO:0000256" key="9">
    <source>
        <dbReference type="SAM" id="MobiDB-lite"/>
    </source>
</evidence>
<dbReference type="SMR" id="A0A482XUL8"/>
<keyword evidence="10" id="KW-0812">Transmembrane</keyword>
<dbReference type="InterPro" id="IPR007110">
    <property type="entry name" value="Ig-like_dom"/>
</dbReference>
<evidence type="ECO:0000256" key="1">
    <source>
        <dbReference type="ARBA" id="ARBA00004479"/>
    </source>
</evidence>
<dbReference type="InterPro" id="IPR013783">
    <property type="entry name" value="Ig-like_fold"/>
</dbReference>
<dbReference type="InterPro" id="IPR013098">
    <property type="entry name" value="Ig_I-set"/>
</dbReference>
<dbReference type="InterPro" id="IPR003598">
    <property type="entry name" value="Ig_sub2"/>
</dbReference>
<comment type="similarity">
    <text evidence="2">Belongs to the unc-5 family.</text>
</comment>
<dbReference type="SUPFAM" id="SSF48726">
    <property type="entry name" value="Immunoglobulin"/>
    <property type="match status" value="1"/>
</dbReference>
<dbReference type="EMBL" id="QKKF02002184">
    <property type="protein sequence ID" value="RZF48491.1"/>
    <property type="molecule type" value="Genomic_DNA"/>
</dbReference>
<dbReference type="Pfam" id="PF07679">
    <property type="entry name" value="I-set"/>
    <property type="match status" value="1"/>
</dbReference>
<dbReference type="GO" id="GO:0070593">
    <property type="term" value="P:dendrite self-avoidance"/>
    <property type="evidence" value="ECO:0007669"/>
    <property type="project" value="TreeGrafter"/>
</dbReference>
<keyword evidence="7" id="KW-0325">Glycoprotein</keyword>
<keyword evidence="3" id="KW-0217">Developmental protein</keyword>
<gene>
    <name evidence="12" type="ORF">LSTR_LSTR007769</name>
</gene>
<evidence type="ECO:0000313" key="12">
    <source>
        <dbReference type="EMBL" id="RZF48491.1"/>
    </source>
</evidence>
<dbReference type="Gene3D" id="2.60.40.10">
    <property type="entry name" value="Immunoglobulins"/>
    <property type="match status" value="2"/>
</dbReference>
<dbReference type="InterPro" id="IPR057755">
    <property type="entry name" value="UNC5A-D-like_N"/>
</dbReference>
<dbReference type="PANTHER" id="PTHR10075:SF103">
    <property type="entry name" value="ROUNDABOUT HOMOLOG 4"/>
    <property type="match status" value="1"/>
</dbReference>
<dbReference type="PANTHER" id="PTHR10075">
    <property type="entry name" value="BASIGIN RELATED"/>
    <property type="match status" value="1"/>
</dbReference>
<evidence type="ECO:0000256" key="5">
    <source>
        <dbReference type="ARBA" id="ARBA00023157"/>
    </source>
</evidence>
<comment type="caution">
    <text evidence="12">The sequence shown here is derived from an EMBL/GenBank/DDBJ whole genome shotgun (WGS) entry which is preliminary data.</text>
</comment>
<keyword evidence="13" id="KW-1185">Reference proteome</keyword>
<keyword evidence="4 10" id="KW-0472">Membrane</keyword>
<evidence type="ECO:0000259" key="11">
    <source>
        <dbReference type="PROSITE" id="PS50835"/>
    </source>
</evidence>
<dbReference type="InterPro" id="IPR003599">
    <property type="entry name" value="Ig_sub"/>
</dbReference>
<evidence type="ECO:0000256" key="2">
    <source>
        <dbReference type="ARBA" id="ARBA00009844"/>
    </source>
</evidence>
<dbReference type="AlphaFoldDB" id="A0A482XUL8"/>
<keyword evidence="10" id="KW-1133">Transmembrane helix</keyword>
<feature type="region of interest" description="Disordered" evidence="9">
    <location>
        <begin position="47"/>
        <end position="85"/>
    </location>
</feature>
<dbReference type="Proteomes" id="UP000291343">
    <property type="component" value="Unassembled WGS sequence"/>
</dbReference>
<dbReference type="GO" id="GO:0005886">
    <property type="term" value="C:plasma membrane"/>
    <property type="evidence" value="ECO:0007669"/>
    <property type="project" value="TreeGrafter"/>
</dbReference>
<keyword evidence="5" id="KW-1015">Disulfide bond</keyword>
<organism evidence="12 13">
    <name type="scientific">Laodelphax striatellus</name>
    <name type="common">Small brown planthopper</name>
    <name type="synonym">Delphax striatella</name>
    <dbReference type="NCBI Taxonomy" id="195883"/>
    <lineage>
        <taxon>Eukaryota</taxon>
        <taxon>Metazoa</taxon>
        <taxon>Ecdysozoa</taxon>
        <taxon>Arthropoda</taxon>
        <taxon>Hexapoda</taxon>
        <taxon>Insecta</taxon>
        <taxon>Pterygota</taxon>
        <taxon>Neoptera</taxon>
        <taxon>Paraneoptera</taxon>
        <taxon>Hemiptera</taxon>
        <taxon>Auchenorrhyncha</taxon>
        <taxon>Fulgoroidea</taxon>
        <taxon>Delphacidae</taxon>
        <taxon>Criomorphinae</taxon>
        <taxon>Laodelphax</taxon>
    </lineage>
</organism>
<accession>A0A482XUL8</accession>
<dbReference type="SMART" id="SM00408">
    <property type="entry name" value="IGc2"/>
    <property type="match status" value="1"/>
</dbReference>
<dbReference type="GO" id="GO:0030424">
    <property type="term" value="C:axon"/>
    <property type="evidence" value="ECO:0007669"/>
    <property type="project" value="TreeGrafter"/>
</dbReference>
<proteinExistence type="inferred from homology"/>
<dbReference type="PROSITE" id="PS50835">
    <property type="entry name" value="IG_LIKE"/>
    <property type="match status" value="1"/>
</dbReference>
<dbReference type="GO" id="GO:0098632">
    <property type="term" value="F:cell-cell adhesion mediator activity"/>
    <property type="evidence" value="ECO:0007669"/>
    <property type="project" value="TreeGrafter"/>
</dbReference>
<feature type="transmembrane region" description="Helical" evidence="10">
    <location>
        <begin position="267"/>
        <end position="287"/>
    </location>
</feature>
<evidence type="ECO:0000256" key="10">
    <source>
        <dbReference type="SAM" id="Phobius"/>
    </source>
</evidence>
<sequence length="301" mass="33228">MMTTCGYQNFQRKEKQIRKSALTNWIWIAVLLLFMTAVCTALDEESDADADDADADADPEEHYPLLEDPLHPPGSAPSGGGDHSVPLPVFLEEPNPVLLFTRCNGKRLDGSQLHHQEFVDPQTGVRNVEASVNITRDLVDEFFGKFRCDCVAWTSRGQVTSQPATIVVASLKKSFESPPYSTTVEIDHQTELRCLPPQGTPQPRVYWLKNGQPLEPDTNMIVSSEGHLLVGQARLVDTANYTCVAENVSGKKLSDPAQLTVYDQSSAVLLLAEILITVSAICGVLVYDWLIAQICKSYDCF</sequence>
<dbReference type="SMART" id="SM00409">
    <property type="entry name" value="IG"/>
    <property type="match status" value="1"/>
</dbReference>
<reference evidence="12 13" key="1">
    <citation type="journal article" date="2017" name="Gigascience">
        <title>Genome sequence of the small brown planthopper, Laodelphax striatellus.</title>
        <authorList>
            <person name="Zhu J."/>
            <person name="Jiang F."/>
            <person name="Wang X."/>
            <person name="Yang P."/>
            <person name="Bao Y."/>
            <person name="Zhao W."/>
            <person name="Wang W."/>
            <person name="Lu H."/>
            <person name="Wang Q."/>
            <person name="Cui N."/>
            <person name="Li J."/>
            <person name="Chen X."/>
            <person name="Luo L."/>
            <person name="Yu J."/>
            <person name="Kang L."/>
            <person name="Cui F."/>
        </authorList>
    </citation>
    <scope>NUCLEOTIDE SEQUENCE [LARGE SCALE GENOMIC DNA]</scope>
    <source>
        <strain evidence="12">Lst14</strain>
    </source>
</reference>
<evidence type="ECO:0000256" key="8">
    <source>
        <dbReference type="ARBA" id="ARBA00023319"/>
    </source>
</evidence>
<keyword evidence="8" id="KW-0393">Immunoglobulin domain</keyword>
<feature type="compositionally biased region" description="Acidic residues" evidence="9">
    <location>
        <begin position="47"/>
        <end position="59"/>
    </location>
</feature>
<dbReference type="STRING" id="195883.A0A482XUL8"/>
<dbReference type="InParanoid" id="A0A482XUL8"/>
<dbReference type="GO" id="GO:0007411">
    <property type="term" value="P:axon guidance"/>
    <property type="evidence" value="ECO:0007669"/>
    <property type="project" value="TreeGrafter"/>
</dbReference>
<dbReference type="InterPro" id="IPR036179">
    <property type="entry name" value="Ig-like_dom_sf"/>
</dbReference>
<name>A0A482XUL8_LAOST</name>
<dbReference type="Pfam" id="PF25609">
    <property type="entry name" value="Unc5_NetrinR_N"/>
    <property type="match status" value="1"/>
</dbReference>
<evidence type="ECO:0000256" key="6">
    <source>
        <dbReference type="ARBA" id="ARBA00023170"/>
    </source>
</evidence>
<dbReference type="GO" id="GO:0007156">
    <property type="term" value="P:homophilic cell adhesion via plasma membrane adhesion molecules"/>
    <property type="evidence" value="ECO:0007669"/>
    <property type="project" value="TreeGrafter"/>
</dbReference>
<evidence type="ECO:0000313" key="13">
    <source>
        <dbReference type="Proteomes" id="UP000291343"/>
    </source>
</evidence>
<protein>
    <recommendedName>
        <fullName evidence="11">Ig-like domain-containing protein</fullName>
    </recommendedName>
</protein>
<dbReference type="OrthoDB" id="5973910at2759"/>
<keyword evidence="6" id="KW-0675">Receptor</keyword>
<evidence type="ECO:0000256" key="7">
    <source>
        <dbReference type="ARBA" id="ARBA00023180"/>
    </source>
</evidence>